<dbReference type="PROSITE" id="PS50053">
    <property type="entry name" value="UBIQUITIN_2"/>
    <property type="match status" value="2"/>
</dbReference>
<dbReference type="InterPro" id="IPR000403">
    <property type="entry name" value="PI3/4_kinase_cat_dom"/>
</dbReference>
<dbReference type="InterPro" id="IPR044571">
    <property type="entry name" value="P4KG1-8"/>
</dbReference>
<dbReference type="Pfam" id="PF00454">
    <property type="entry name" value="PI3_PI4_kinase"/>
    <property type="match status" value="1"/>
</dbReference>
<evidence type="ECO:0000313" key="10">
    <source>
        <dbReference type="EMBL" id="KZV16679.1"/>
    </source>
</evidence>
<dbReference type="PROSITE" id="PS50290">
    <property type="entry name" value="PI3_4_KINASE_3"/>
    <property type="match status" value="1"/>
</dbReference>
<evidence type="ECO:0000256" key="6">
    <source>
        <dbReference type="ARBA" id="ARBA00022777"/>
    </source>
</evidence>
<dbReference type="FunFam" id="3.10.20.90:FF:000307">
    <property type="entry name" value="Phosphatidylinositol 4-kinase gamma 4"/>
    <property type="match status" value="1"/>
</dbReference>
<comment type="similarity">
    <text evidence="1">Belongs to the PI3/PI4-kinase family. Type II PI4K subfamily.</text>
</comment>
<feature type="domain" description="Ubiquitin-like" evidence="8">
    <location>
        <begin position="110"/>
        <end position="187"/>
    </location>
</feature>
<dbReference type="PANTHER" id="PTHR45800:SF4">
    <property type="entry name" value="PHOSPHATIDYLINOSITOL 4-KINASE GAMMA 3"/>
    <property type="match status" value="1"/>
</dbReference>
<dbReference type="EC" id="2.7.1.67" evidence="2"/>
<dbReference type="SMART" id="SM00213">
    <property type="entry name" value="UBQ"/>
    <property type="match status" value="2"/>
</dbReference>
<organism evidence="10 11">
    <name type="scientific">Dorcoceras hygrometricum</name>
    <dbReference type="NCBI Taxonomy" id="472368"/>
    <lineage>
        <taxon>Eukaryota</taxon>
        <taxon>Viridiplantae</taxon>
        <taxon>Streptophyta</taxon>
        <taxon>Embryophyta</taxon>
        <taxon>Tracheophyta</taxon>
        <taxon>Spermatophyta</taxon>
        <taxon>Magnoliopsida</taxon>
        <taxon>eudicotyledons</taxon>
        <taxon>Gunneridae</taxon>
        <taxon>Pentapetalae</taxon>
        <taxon>asterids</taxon>
        <taxon>lamiids</taxon>
        <taxon>Lamiales</taxon>
        <taxon>Gesneriaceae</taxon>
        <taxon>Didymocarpoideae</taxon>
        <taxon>Trichosporeae</taxon>
        <taxon>Loxocarpinae</taxon>
        <taxon>Dorcoceras</taxon>
    </lineage>
</organism>
<name>A0A2Z7A5F0_9LAMI</name>
<dbReference type="Pfam" id="PF00240">
    <property type="entry name" value="ubiquitin"/>
    <property type="match status" value="2"/>
</dbReference>
<evidence type="ECO:0000256" key="7">
    <source>
        <dbReference type="ARBA" id="ARBA00022840"/>
    </source>
</evidence>
<dbReference type="AlphaFoldDB" id="A0A2Z7A5F0"/>
<evidence type="ECO:0000256" key="2">
    <source>
        <dbReference type="ARBA" id="ARBA00012169"/>
    </source>
</evidence>
<keyword evidence="6 10" id="KW-0418">Kinase</keyword>
<evidence type="ECO:0000256" key="5">
    <source>
        <dbReference type="ARBA" id="ARBA00022741"/>
    </source>
</evidence>
<keyword evidence="4" id="KW-0677">Repeat</keyword>
<keyword evidence="7" id="KW-0067">ATP-binding</keyword>
<dbReference type="OrthoDB" id="5839at2759"/>
<dbReference type="InterPro" id="IPR029071">
    <property type="entry name" value="Ubiquitin-like_domsf"/>
</dbReference>
<dbReference type="InterPro" id="IPR011009">
    <property type="entry name" value="Kinase-like_dom_sf"/>
</dbReference>
<dbReference type="CDD" id="cd17039">
    <property type="entry name" value="Ubl_ubiquitin_like"/>
    <property type="match status" value="1"/>
</dbReference>
<evidence type="ECO:0000256" key="1">
    <source>
        <dbReference type="ARBA" id="ARBA00008941"/>
    </source>
</evidence>
<dbReference type="GO" id="GO:0004430">
    <property type="term" value="F:1-phosphatidylinositol 4-kinase activity"/>
    <property type="evidence" value="ECO:0007669"/>
    <property type="project" value="UniProtKB-EC"/>
</dbReference>
<dbReference type="EMBL" id="KV018673">
    <property type="protein sequence ID" value="KZV16679.1"/>
    <property type="molecule type" value="Genomic_DNA"/>
</dbReference>
<proteinExistence type="inferred from homology"/>
<evidence type="ECO:0000259" key="8">
    <source>
        <dbReference type="PROSITE" id="PS50053"/>
    </source>
</evidence>
<dbReference type="GO" id="GO:0005524">
    <property type="term" value="F:ATP binding"/>
    <property type="evidence" value="ECO:0007669"/>
    <property type="project" value="UniProtKB-KW"/>
</dbReference>
<evidence type="ECO:0000259" key="9">
    <source>
        <dbReference type="PROSITE" id="PS50290"/>
    </source>
</evidence>
<keyword evidence="11" id="KW-1185">Reference proteome</keyword>
<keyword evidence="3" id="KW-0808">Transferase</keyword>
<evidence type="ECO:0000256" key="4">
    <source>
        <dbReference type="ARBA" id="ARBA00022737"/>
    </source>
</evidence>
<accession>A0A2Z7A5F0</accession>
<sequence>MSIASVALSPLHENYSCFLRRVSTQDGPWLNDSILIYLTVGGSVLPIRVLESDSIASVKLRIQKCKGFFAKKQRLVFDGKELARSNCRVGDYGVTDGNVLHLVLRLSDLQAITVRTVSGKEYEFHIPRKRNVDYVKQKIAEREKGFFDLKNQGLFFDGEELEDQRTVDDICRRNGAVIHFLVKKSAKLRAVPVDNVFEVSIVASDVEEKVAYDIEVSKLPHVAGFSFREDLVLEPLIINPKIDLSPVIKKLLDATFDGLEMGNQPILSSEGSGGTYFMQDSSGQNYISVFKPIDEEPMAVNNPRGLPLSSDGEGLKKGTRVGEGALREVAAYILDHPRGGPRTICGDEKGFSGVPPTVMVKCRHTAFNYSKAAQACDKFASLQMFVKNCGSCEDMGPHSFPVEEVHKICVLDIRLANADRHAGNILVIRSGDEGQIALIPIDHGYCLPHSFEDCTFEWLYWPQAGQPFSPSTIAYINSLDAEKDIELLKFHGWDLPHDCARVFRVSTMLLKKGAERGLSPFATGSIMCRETVKQESVVERMIQEAKESVLPGMSESAFLESVSMIMDRYLDRLSTSDQHVI</sequence>
<dbReference type="SUPFAM" id="SSF56112">
    <property type="entry name" value="Protein kinase-like (PK-like)"/>
    <property type="match status" value="1"/>
</dbReference>
<keyword evidence="5" id="KW-0547">Nucleotide-binding</keyword>
<feature type="domain" description="Ubiquitin-like" evidence="8">
    <location>
        <begin position="32"/>
        <end position="105"/>
    </location>
</feature>
<evidence type="ECO:0000313" key="11">
    <source>
        <dbReference type="Proteomes" id="UP000250235"/>
    </source>
</evidence>
<dbReference type="Gene3D" id="3.10.20.90">
    <property type="entry name" value="Phosphatidylinositol 3-kinase Catalytic Subunit, Chain A, domain 1"/>
    <property type="match status" value="2"/>
</dbReference>
<gene>
    <name evidence="10" type="ORF">F511_20600</name>
</gene>
<feature type="domain" description="PI3K/PI4K catalytic" evidence="9">
    <location>
        <begin position="262"/>
        <end position="557"/>
    </location>
</feature>
<dbReference type="Gene3D" id="1.10.1070.20">
    <property type="match status" value="1"/>
</dbReference>
<protein>
    <recommendedName>
        <fullName evidence="2">1-phosphatidylinositol 4-kinase</fullName>
        <ecNumber evidence="2">2.7.1.67</ecNumber>
    </recommendedName>
</protein>
<dbReference type="SUPFAM" id="SSF54236">
    <property type="entry name" value="Ubiquitin-like"/>
    <property type="match status" value="2"/>
</dbReference>
<dbReference type="InterPro" id="IPR000626">
    <property type="entry name" value="Ubiquitin-like_dom"/>
</dbReference>
<evidence type="ECO:0000256" key="3">
    <source>
        <dbReference type="ARBA" id="ARBA00022679"/>
    </source>
</evidence>
<dbReference type="PANTHER" id="PTHR45800">
    <property type="entry name" value="PHOSPHATIDYLINOSITOL 4-KINASE GAMMA"/>
    <property type="match status" value="1"/>
</dbReference>
<reference evidence="10 11" key="1">
    <citation type="journal article" date="2015" name="Proc. Natl. Acad. Sci. U.S.A.">
        <title>The resurrection genome of Boea hygrometrica: A blueprint for survival of dehydration.</title>
        <authorList>
            <person name="Xiao L."/>
            <person name="Yang G."/>
            <person name="Zhang L."/>
            <person name="Yang X."/>
            <person name="Zhao S."/>
            <person name="Ji Z."/>
            <person name="Zhou Q."/>
            <person name="Hu M."/>
            <person name="Wang Y."/>
            <person name="Chen M."/>
            <person name="Xu Y."/>
            <person name="Jin H."/>
            <person name="Xiao X."/>
            <person name="Hu G."/>
            <person name="Bao F."/>
            <person name="Hu Y."/>
            <person name="Wan P."/>
            <person name="Li L."/>
            <person name="Deng X."/>
            <person name="Kuang T."/>
            <person name="Xiang C."/>
            <person name="Zhu J.K."/>
            <person name="Oliver M.J."/>
            <person name="He Y."/>
        </authorList>
    </citation>
    <scope>NUCLEOTIDE SEQUENCE [LARGE SCALE GENOMIC DNA]</scope>
    <source>
        <strain evidence="11">cv. XS01</strain>
    </source>
</reference>
<dbReference type="Proteomes" id="UP000250235">
    <property type="component" value="Unassembled WGS sequence"/>
</dbReference>